<evidence type="ECO:0000259" key="1">
    <source>
        <dbReference type="Pfam" id="PF08881"/>
    </source>
</evidence>
<reference evidence="2 3" key="1">
    <citation type="submission" date="2023-09" db="EMBL/GenBank/DDBJ databases">
        <title>Multi-omics analysis of a traditional fermented food reveals byproduct-associated fungal strains for waste-to-food upcycling.</title>
        <authorList>
            <consortium name="Lawrence Berkeley National Laboratory"/>
            <person name="Rekdal V.M."/>
            <person name="Villalobos-Escobedo J.M."/>
            <person name="Rodriguez-Valeron N."/>
            <person name="Garcia M.O."/>
            <person name="Vasquez D.P."/>
            <person name="Damayanti I."/>
            <person name="Sorensen P.M."/>
            <person name="Baidoo E.E."/>
            <person name="De Carvalho A.C."/>
            <person name="Riley R."/>
            <person name="Lipzen A."/>
            <person name="He G."/>
            <person name="Yan M."/>
            <person name="Haridas S."/>
            <person name="Daum C."/>
            <person name="Yoshinaga Y."/>
            <person name="Ng V."/>
            <person name="Grigoriev I.V."/>
            <person name="Munk R."/>
            <person name="Nuraida L."/>
            <person name="Wijaya C.H."/>
            <person name="Morales P.-C."/>
            <person name="Keasling J.D."/>
        </authorList>
    </citation>
    <scope>NUCLEOTIDE SEQUENCE [LARGE SCALE GENOMIC DNA]</scope>
    <source>
        <strain evidence="2 3">FGSC 2613</strain>
    </source>
</reference>
<dbReference type="Proteomes" id="UP001451303">
    <property type="component" value="Unassembled WGS sequence"/>
</dbReference>
<dbReference type="Gene3D" id="2.30.60.10">
    <property type="entry name" value="Cyanovirin-N"/>
    <property type="match status" value="1"/>
</dbReference>
<dbReference type="InterPro" id="IPR011058">
    <property type="entry name" value="Cyanovirin-N"/>
</dbReference>
<comment type="caution">
    <text evidence="2">The sequence shown here is derived from an EMBL/GenBank/DDBJ whole genome shotgun (WGS) entry which is preliminary data.</text>
</comment>
<evidence type="ECO:0000313" key="3">
    <source>
        <dbReference type="Proteomes" id="UP001451303"/>
    </source>
</evidence>
<dbReference type="EMBL" id="JAVLET010000005">
    <property type="protein sequence ID" value="KAL0469607.1"/>
    <property type="molecule type" value="Genomic_DNA"/>
</dbReference>
<proteinExistence type="predicted"/>
<protein>
    <recommendedName>
        <fullName evidence="1">Cyanovirin-N domain-containing protein</fullName>
    </recommendedName>
</protein>
<gene>
    <name evidence="2" type="ORF">QR685DRAFT_499432</name>
</gene>
<organism evidence="2 3">
    <name type="scientific">Neurospora intermedia</name>
    <dbReference type="NCBI Taxonomy" id="5142"/>
    <lineage>
        <taxon>Eukaryota</taxon>
        <taxon>Fungi</taxon>
        <taxon>Dikarya</taxon>
        <taxon>Ascomycota</taxon>
        <taxon>Pezizomycotina</taxon>
        <taxon>Sordariomycetes</taxon>
        <taxon>Sordariomycetidae</taxon>
        <taxon>Sordariales</taxon>
        <taxon>Sordariaceae</taxon>
        <taxon>Neurospora</taxon>
    </lineage>
</organism>
<name>A0ABR3DAE3_NEUIN</name>
<sequence length="187" mass="20286">MLLQSLPLIVTIGTGFLSYVQLVVTAAAVALPVQLEVEASSPQSLVTRDGSGGGSSVEGGYYNLCHFYPTINYIENQLLIKGQCASNQTGPLQNTALYLNPCYTNIDGGLFAVTDGKGDFTKSCKDCRIPQGTDNPAKLPPKWMRCLCERFAEDKEPKETEVYLDQHIHVFEDKLGCPGAEGSLTTF</sequence>
<keyword evidence="3" id="KW-1185">Reference proteome</keyword>
<dbReference type="InterPro" id="IPR036673">
    <property type="entry name" value="Cyanovirin-N_sf"/>
</dbReference>
<accession>A0ABR3DAE3</accession>
<feature type="domain" description="Cyanovirin-N" evidence="1">
    <location>
        <begin position="77"/>
        <end position="169"/>
    </location>
</feature>
<dbReference type="SUPFAM" id="SSF51322">
    <property type="entry name" value="Cyanovirin-N"/>
    <property type="match status" value="1"/>
</dbReference>
<evidence type="ECO:0000313" key="2">
    <source>
        <dbReference type="EMBL" id="KAL0469607.1"/>
    </source>
</evidence>
<dbReference type="Pfam" id="PF08881">
    <property type="entry name" value="CVNH"/>
    <property type="match status" value="1"/>
</dbReference>